<reference evidence="4 5" key="1">
    <citation type="submission" date="2020-08" db="EMBL/GenBank/DDBJ databases">
        <title>Genomic Encyclopedia of Type Strains, Phase IV (KMG-IV): sequencing the most valuable type-strain genomes for metagenomic binning, comparative biology and taxonomic classification.</title>
        <authorList>
            <person name="Goeker M."/>
        </authorList>
    </citation>
    <scope>NUCLEOTIDE SEQUENCE [LARGE SCALE GENOMIC DNA]</scope>
    <source>
        <strain evidence="4 5">DSM 102255</strain>
    </source>
</reference>
<dbReference type="EC" id="3.1.1.-" evidence="4"/>
<dbReference type="Proteomes" id="UP000552700">
    <property type="component" value="Unassembled WGS sequence"/>
</dbReference>
<comment type="similarity">
    <text evidence="1">Belongs to the 'GDXG' lipolytic enzyme family.</text>
</comment>
<evidence type="ECO:0000256" key="1">
    <source>
        <dbReference type="ARBA" id="ARBA00010515"/>
    </source>
</evidence>
<feature type="domain" description="Alpha/beta hydrolase fold-3" evidence="3">
    <location>
        <begin position="88"/>
        <end position="293"/>
    </location>
</feature>
<dbReference type="AlphaFoldDB" id="A0A841IZH6"/>
<dbReference type="PANTHER" id="PTHR48081:SF8">
    <property type="entry name" value="ALPHA_BETA HYDROLASE FOLD-3 DOMAIN-CONTAINING PROTEIN-RELATED"/>
    <property type="match status" value="1"/>
</dbReference>
<gene>
    <name evidence="4" type="ORF">FHS92_001459</name>
</gene>
<accession>A0A841IZH6</accession>
<dbReference type="PANTHER" id="PTHR48081">
    <property type="entry name" value="AB HYDROLASE SUPERFAMILY PROTEIN C4A8.06C"/>
    <property type="match status" value="1"/>
</dbReference>
<evidence type="ECO:0000256" key="2">
    <source>
        <dbReference type="ARBA" id="ARBA00022801"/>
    </source>
</evidence>
<keyword evidence="5" id="KW-1185">Reference proteome</keyword>
<protein>
    <submittedName>
        <fullName evidence="4">Acetyl esterase</fullName>
        <ecNumber evidence="4">3.1.1.-</ecNumber>
    </submittedName>
</protein>
<proteinExistence type="inferred from homology"/>
<dbReference type="InterPro" id="IPR013094">
    <property type="entry name" value="AB_hydrolase_3"/>
</dbReference>
<dbReference type="Pfam" id="PF07859">
    <property type="entry name" value="Abhydrolase_3"/>
    <property type="match status" value="1"/>
</dbReference>
<comment type="caution">
    <text evidence="4">The sequence shown here is derived from an EMBL/GenBank/DDBJ whole genome shotgun (WGS) entry which is preliminary data.</text>
</comment>
<evidence type="ECO:0000259" key="3">
    <source>
        <dbReference type="Pfam" id="PF07859"/>
    </source>
</evidence>
<dbReference type="InterPro" id="IPR050300">
    <property type="entry name" value="GDXG_lipolytic_enzyme"/>
</dbReference>
<dbReference type="RefSeq" id="WP_184079129.1">
    <property type="nucleotide sequence ID" value="NZ_JACIJP010000002.1"/>
</dbReference>
<dbReference type="EMBL" id="JACIJP010000002">
    <property type="protein sequence ID" value="MBB6123730.1"/>
    <property type="molecule type" value="Genomic_DNA"/>
</dbReference>
<dbReference type="Gene3D" id="3.40.50.1820">
    <property type="entry name" value="alpha/beta hydrolase"/>
    <property type="match status" value="1"/>
</dbReference>
<dbReference type="SUPFAM" id="SSF53474">
    <property type="entry name" value="alpha/beta-Hydrolases"/>
    <property type="match status" value="1"/>
</dbReference>
<dbReference type="InterPro" id="IPR002168">
    <property type="entry name" value="Lipase_GDXG_HIS_AS"/>
</dbReference>
<dbReference type="GO" id="GO:0016787">
    <property type="term" value="F:hydrolase activity"/>
    <property type="evidence" value="ECO:0007669"/>
    <property type="project" value="UniProtKB-KW"/>
</dbReference>
<organism evidence="4 5">
    <name type="scientific">Sphingobium subterraneum</name>
    <dbReference type="NCBI Taxonomy" id="627688"/>
    <lineage>
        <taxon>Bacteria</taxon>
        <taxon>Pseudomonadati</taxon>
        <taxon>Pseudomonadota</taxon>
        <taxon>Alphaproteobacteria</taxon>
        <taxon>Sphingomonadales</taxon>
        <taxon>Sphingomonadaceae</taxon>
        <taxon>Sphingobium</taxon>
    </lineage>
</organism>
<dbReference type="InterPro" id="IPR029058">
    <property type="entry name" value="AB_hydrolase_fold"/>
</dbReference>
<dbReference type="PROSITE" id="PS01173">
    <property type="entry name" value="LIPASE_GDXG_HIS"/>
    <property type="match status" value="1"/>
</dbReference>
<sequence>MAETLPESFDDVDPDIRTFLDQVAADYSALADPLPTDVIERRRIAEKVRTRWTAGGPTMASSVDITLGPKPSRARLHRPTDARDAPVLLYLHGGGWTLFSIDTHDRLMREYAARSGCAVLGIDYSLSPEAQFPTALDECETALHWVRAHGQDHGLDPNRMAIGGDSAGANLALATALRLRDQSQDWIRAILLNYGAFDTDVRPSHDRYGGDAYMLNVPEMMDFWTNYLGDIDIVANPLARPLRADVRDLPPVFQCIAQCDILLDENIALTERLIEAGVDVTAEIYTGATHSFLEAVSISPLADRALADASDWLARILAA</sequence>
<evidence type="ECO:0000313" key="4">
    <source>
        <dbReference type="EMBL" id="MBB6123730.1"/>
    </source>
</evidence>
<name>A0A841IZH6_9SPHN</name>
<evidence type="ECO:0000313" key="5">
    <source>
        <dbReference type="Proteomes" id="UP000552700"/>
    </source>
</evidence>
<keyword evidence="2 4" id="KW-0378">Hydrolase</keyword>